<keyword evidence="2" id="KW-1185">Reference proteome</keyword>
<sequence length="419" mass="45530">MIDTLIRQAKGYAKQAADSYREATAYPQPICRVDVNGQDITSAIEQRLISIELTDNRGIEADQLTISLSDHDGLLAIPPRGATVSLWLGWSDTGLVSKGSYTVDETEHSGAPDVLSIRARSADMRQGLTAKKERSWTGQTLGTIVQTVAAAYGLSPVISAALSALKLAQVDQANESDANLLTRLGEQFDAIAAIKAGRLLFMPAGKSLTASGAPLPHITLTRADGDGHRYLQADRNSYSGARAYYYEVNSAEKKEAIAGGGDNLKDLRHTYTDQEAALRAARAEWSRLQRGTATLSYTLAKGRPDLIPELTYSLTGIKAEIAAIVWLGANVRHSFTPDAYTTSLELESKLPDSDDVAELAEDGSYTGIIAWYRDEKTGKQHKLTEGDQTVPKRLTHLYQSEASARRALQREYERLEGGS</sequence>
<dbReference type="PANTHER" id="PTHR35862">
    <property type="entry name" value="FELS-2 PROPHAGE PROTEIN"/>
    <property type="match status" value="1"/>
</dbReference>
<dbReference type="EMBL" id="RFFM01000001">
    <property type="protein sequence ID" value="RMH91986.1"/>
    <property type="molecule type" value="Genomic_DNA"/>
</dbReference>
<protein>
    <submittedName>
        <fullName evidence="1">Phage late control D family protein</fullName>
    </submittedName>
</protein>
<comment type="caution">
    <text evidence="1">The sequence shown here is derived from an EMBL/GenBank/DDBJ whole genome shotgun (WGS) entry which is preliminary data.</text>
</comment>
<organism evidence="1 2">
    <name type="scientific">Stutzerimonas zhaodongensis</name>
    <dbReference type="NCBI Taxonomy" id="1176257"/>
    <lineage>
        <taxon>Bacteria</taxon>
        <taxon>Pseudomonadati</taxon>
        <taxon>Pseudomonadota</taxon>
        <taxon>Gammaproteobacteria</taxon>
        <taxon>Pseudomonadales</taxon>
        <taxon>Pseudomonadaceae</taxon>
        <taxon>Stutzerimonas</taxon>
    </lineage>
</organism>
<evidence type="ECO:0000313" key="1">
    <source>
        <dbReference type="EMBL" id="RMH91986.1"/>
    </source>
</evidence>
<name>A0A3M2HQJ1_9GAMM</name>
<accession>A0A3M2HQJ1</accession>
<dbReference type="AlphaFoldDB" id="A0A3M2HQJ1"/>
<evidence type="ECO:0000313" key="2">
    <source>
        <dbReference type="Proteomes" id="UP000269774"/>
    </source>
</evidence>
<dbReference type="SUPFAM" id="SSF69279">
    <property type="entry name" value="Phage tail proteins"/>
    <property type="match status" value="1"/>
</dbReference>
<dbReference type="Proteomes" id="UP000269774">
    <property type="component" value="Unassembled WGS sequence"/>
</dbReference>
<gene>
    <name evidence="1" type="ORF">EA797_04440</name>
</gene>
<dbReference type="Pfam" id="PF05954">
    <property type="entry name" value="Phage_GPD"/>
    <property type="match status" value="1"/>
</dbReference>
<proteinExistence type="predicted"/>
<dbReference type="OrthoDB" id="4070623at2"/>
<dbReference type="PANTHER" id="PTHR35862:SF3">
    <property type="entry name" value="FELS-2 PROPHAGE PROTEIN"/>
    <property type="match status" value="1"/>
</dbReference>
<dbReference type="InterPro" id="IPR052726">
    <property type="entry name" value="Phage_Baseplate_Hub"/>
</dbReference>
<reference evidence="1 2" key="1">
    <citation type="submission" date="2018-10" db="EMBL/GenBank/DDBJ databases">
        <title>Pseudomonas zhaodongensis NEAU-ST5-21(T) genome.</title>
        <authorList>
            <person name="Peng J."/>
            <person name="Liu Z.-P."/>
        </authorList>
    </citation>
    <scope>NUCLEOTIDE SEQUENCE [LARGE SCALE GENOMIC DNA]</scope>
    <source>
        <strain evidence="1 2">NEAU-ST5-21</strain>
    </source>
</reference>
<dbReference type="RefSeq" id="WP_122163942.1">
    <property type="nucleotide sequence ID" value="NZ_JAMOIB010000001.1"/>
</dbReference>